<dbReference type="EMBL" id="JAMKFB020000006">
    <property type="protein sequence ID" value="KAL0190625.1"/>
    <property type="molecule type" value="Genomic_DNA"/>
</dbReference>
<dbReference type="Proteomes" id="UP001529510">
    <property type="component" value="Unassembled WGS sequence"/>
</dbReference>
<evidence type="ECO:0000313" key="2">
    <source>
        <dbReference type="Proteomes" id="UP001529510"/>
    </source>
</evidence>
<evidence type="ECO:0000313" key="1">
    <source>
        <dbReference type="EMBL" id="KAL0190625.1"/>
    </source>
</evidence>
<proteinExistence type="predicted"/>
<dbReference type="Gene3D" id="1.25.10.10">
    <property type="entry name" value="Leucine-rich Repeat Variant"/>
    <property type="match status" value="1"/>
</dbReference>
<protein>
    <submittedName>
        <fullName evidence="1">Uncharacterized protein</fullName>
    </submittedName>
</protein>
<keyword evidence="2" id="KW-1185">Reference proteome</keyword>
<feature type="non-terminal residue" evidence="1">
    <location>
        <position position="63"/>
    </location>
</feature>
<reference evidence="1 2" key="1">
    <citation type="submission" date="2024-05" db="EMBL/GenBank/DDBJ databases">
        <title>Genome sequencing and assembly of Indian major carp, Cirrhinus mrigala (Hamilton, 1822).</title>
        <authorList>
            <person name="Mohindra V."/>
            <person name="Chowdhury L.M."/>
            <person name="Lal K."/>
            <person name="Jena J.K."/>
        </authorList>
    </citation>
    <scope>NUCLEOTIDE SEQUENCE [LARGE SCALE GENOMIC DNA]</scope>
    <source>
        <strain evidence="1">CM1030</strain>
        <tissue evidence="1">Blood</tissue>
    </source>
</reference>
<organism evidence="1 2">
    <name type="scientific">Cirrhinus mrigala</name>
    <name type="common">Mrigala</name>
    <dbReference type="NCBI Taxonomy" id="683832"/>
    <lineage>
        <taxon>Eukaryota</taxon>
        <taxon>Metazoa</taxon>
        <taxon>Chordata</taxon>
        <taxon>Craniata</taxon>
        <taxon>Vertebrata</taxon>
        <taxon>Euteleostomi</taxon>
        <taxon>Actinopterygii</taxon>
        <taxon>Neopterygii</taxon>
        <taxon>Teleostei</taxon>
        <taxon>Ostariophysi</taxon>
        <taxon>Cypriniformes</taxon>
        <taxon>Cyprinidae</taxon>
        <taxon>Labeoninae</taxon>
        <taxon>Labeonini</taxon>
        <taxon>Cirrhinus</taxon>
    </lineage>
</organism>
<dbReference type="InterPro" id="IPR011989">
    <property type="entry name" value="ARM-like"/>
</dbReference>
<accession>A0ABD0QYB6</accession>
<comment type="caution">
    <text evidence="1">The sequence shown here is derived from an EMBL/GenBank/DDBJ whole genome shotgun (WGS) entry which is preliminary data.</text>
</comment>
<name>A0ABD0QYB6_CIRMR</name>
<dbReference type="AlphaFoldDB" id="A0ABD0QYB6"/>
<sequence length="63" mass="6703">MRDLVTRLPGNGPSLLSDETVAAVTSRNMENARALAQTGGIDKLVTISRGRGERCVPVFMGCL</sequence>
<gene>
    <name evidence="1" type="ORF">M9458_013323</name>
</gene>